<dbReference type="Pfam" id="PF09580">
    <property type="entry name" value="Spore_YhcN_YlaJ"/>
    <property type="match status" value="1"/>
</dbReference>
<sequence>MRFVKGAVVFVAALLLMTGCAMNNEARDNGNNQNNAQNQGFQNVGYNNQNNQGNRMRVADKAQDKIEDLTEVKSANVIVTNRNAYVAVVLEDDSKGDVRRDLEDKISQQVKGTDNNIDNVYVSSNPDFVDRMTDYGDKIQRGEPVEGLFEEFGEMVQRVFPNAR</sequence>
<keyword evidence="4" id="KW-1185">Reference proteome</keyword>
<organism evidence="3 4">
    <name type="scientific">Bacillus carboniphilus</name>
    <dbReference type="NCBI Taxonomy" id="86663"/>
    <lineage>
        <taxon>Bacteria</taxon>
        <taxon>Bacillati</taxon>
        <taxon>Bacillota</taxon>
        <taxon>Bacilli</taxon>
        <taxon>Bacillales</taxon>
        <taxon>Bacillaceae</taxon>
        <taxon>Bacillus</taxon>
    </lineage>
</organism>
<feature type="signal peptide" evidence="2">
    <location>
        <begin position="1"/>
        <end position="23"/>
    </location>
</feature>
<evidence type="ECO:0000256" key="1">
    <source>
        <dbReference type="SAM" id="MobiDB-lite"/>
    </source>
</evidence>
<protein>
    <recommendedName>
        <fullName evidence="5">YhcN/YlaJ family sporulation lipoprotein</fullName>
    </recommendedName>
</protein>
<proteinExistence type="predicted"/>
<feature type="chain" id="PRO_5047246138" description="YhcN/YlaJ family sporulation lipoprotein" evidence="2">
    <location>
        <begin position="24"/>
        <end position="164"/>
    </location>
</feature>
<dbReference type="NCBIfam" id="TIGR02898">
    <property type="entry name" value="spore_YhcN_YlaJ"/>
    <property type="match status" value="1"/>
</dbReference>
<dbReference type="EMBL" id="BAAADJ010000012">
    <property type="protein sequence ID" value="GAA0322967.1"/>
    <property type="molecule type" value="Genomic_DNA"/>
</dbReference>
<accession>A0ABP3FR36</accession>
<dbReference type="InterPro" id="IPR019076">
    <property type="entry name" value="Spore_lipoprot_YhcN/YlaJ-like"/>
</dbReference>
<comment type="caution">
    <text evidence="3">The sequence shown here is derived from an EMBL/GenBank/DDBJ whole genome shotgun (WGS) entry which is preliminary data.</text>
</comment>
<gene>
    <name evidence="3" type="ORF">GCM10008967_11860</name>
</gene>
<dbReference type="Proteomes" id="UP001500782">
    <property type="component" value="Unassembled WGS sequence"/>
</dbReference>
<evidence type="ECO:0000256" key="2">
    <source>
        <dbReference type="SAM" id="SignalP"/>
    </source>
</evidence>
<evidence type="ECO:0000313" key="3">
    <source>
        <dbReference type="EMBL" id="GAA0322967.1"/>
    </source>
</evidence>
<dbReference type="RefSeq" id="WP_343797227.1">
    <property type="nucleotide sequence ID" value="NZ_BAAADJ010000012.1"/>
</dbReference>
<reference evidence="4" key="1">
    <citation type="journal article" date="2019" name="Int. J. Syst. Evol. Microbiol.">
        <title>The Global Catalogue of Microorganisms (GCM) 10K type strain sequencing project: providing services to taxonomists for standard genome sequencing and annotation.</title>
        <authorList>
            <consortium name="The Broad Institute Genomics Platform"/>
            <consortium name="The Broad Institute Genome Sequencing Center for Infectious Disease"/>
            <person name="Wu L."/>
            <person name="Ma J."/>
        </authorList>
    </citation>
    <scope>NUCLEOTIDE SEQUENCE [LARGE SCALE GENOMIC DNA]</scope>
    <source>
        <strain evidence="4">JCM 9731</strain>
    </source>
</reference>
<dbReference type="PROSITE" id="PS51257">
    <property type="entry name" value="PROKAR_LIPOPROTEIN"/>
    <property type="match status" value="1"/>
</dbReference>
<keyword evidence="2" id="KW-0732">Signal</keyword>
<evidence type="ECO:0008006" key="5">
    <source>
        <dbReference type="Google" id="ProtNLM"/>
    </source>
</evidence>
<feature type="region of interest" description="Disordered" evidence="1">
    <location>
        <begin position="28"/>
        <end position="52"/>
    </location>
</feature>
<name>A0ABP3FR36_9BACI</name>
<dbReference type="InterPro" id="IPR014247">
    <property type="entry name" value="Spore_lipoprot_YhcN/YlaJ"/>
</dbReference>
<evidence type="ECO:0000313" key="4">
    <source>
        <dbReference type="Proteomes" id="UP001500782"/>
    </source>
</evidence>
<feature type="compositionally biased region" description="Low complexity" evidence="1">
    <location>
        <begin position="29"/>
        <end position="52"/>
    </location>
</feature>